<dbReference type="RefSeq" id="WP_120195286.1">
    <property type="nucleotide sequence ID" value="NZ_MCIA01000001.1"/>
</dbReference>
<name>A0A419TD03_9FIRM</name>
<dbReference type="Pfam" id="PF14107">
    <property type="entry name" value="DUF4280"/>
    <property type="match status" value="1"/>
</dbReference>
<dbReference type="AlphaFoldDB" id="A0A419TD03"/>
<reference evidence="1 2" key="1">
    <citation type="submission" date="2016-08" db="EMBL/GenBank/DDBJ databases">
        <title>A new outlook on sporulation: Clostridium algidixylanolyticum.</title>
        <authorList>
            <person name="Poppleton D.I."/>
            <person name="Gribaldo S."/>
        </authorList>
    </citation>
    <scope>NUCLEOTIDE SEQUENCE [LARGE SCALE GENOMIC DNA]</scope>
    <source>
        <strain evidence="1 2">SPL73</strain>
    </source>
</reference>
<evidence type="ECO:0000313" key="2">
    <source>
        <dbReference type="Proteomes" id="UP000284277"/>
    </source>
</evidence>
<organism evidence="1 2">
    <name type="scientific">Lacrimispora algidixylanolytica</name>
    <dbReference type="NCBI Taxonomy" id="94868"/>
    <lineage>
        <taxon>Bacteria</taxon>
        <taxon>Bacillati</taxon>
        <taxon>Bacillota</taxon>
        <taxon>Clostridia</taxon>
        <taxon>Lachnospirales</taxon>
        <taxon>Lachnospiraceae</taxon>
        <taxon>Lacrimispora</taxon>
    </lineage>
</organism>
<dbReference type="Proteomes" id="UP000284277">
    <property type="component" value="Unassembled WGS sequence"/>
</dbReference>
<dbReference type="EMBL" id="MCIA01000001">
    <property type="protein sequence ID" value="RKD35350.1"/>
    <property type="molecule type" value="Genomic_DNA"/>
</dbReference>
<proteinExistence type="predicted"/>
<evidence type="ECO:0008006" key="3">
    <source>
        <dbReference type="Google" id="ProtNLM"/>
    </source>
</evidence>
<accession>A0A419TD03</accession>
<keyword evidence="2" id="KW-1185">Reference proteome</keyword>
<dbReference type="OrthoDB" id="4825649at2"/>
<sequence length="97" mass="10459">MSQTYHVMEGAVLSCSFGTSESELKVPVSHGPILQGKNKATIADHVGNVTIMPFGQCTKKDPPRPCNPSVSLNCFTNKPIRLCNADVSSISECLHRT</sequence>
<protein>
    <recommendedName>
        <fullName evidence="3">DUF4280 domain-containing protein</fullName>
    </recommendedName>
</protein>
<comment type="caution">
    <text evidence="1">The sequence shown here is derived from an EMBL/GenBank/DDBJ whole genome shotgun (WGS) entry which is preliminary data.</text>
</comment>
<dbReference type="InterPro" id="IPR025460">
    <property type="entry name" value="DUF4280"/>
</dbReference>
<evidence type="ECO:0000313" key="1">
    <source>
        <dbReference type="EMBL" id="RKD35350.1"/>
    </source>
</evidence>
<gene>
    <name evidence="1" type="ORF">BET01_03135</name>
</gene>